<dbReference type="GO" id="GO:0006457">
    <property type="term" value="P:protein folding"/>
    <property type="evidence" value="ECO:0007669"/>
    <property type="project" value="InterPro"/>
</dbReference>
<gene>
    <name evidence="2" type="ORF">ANE_LOCUS20890</name>
</gene>
<accession>A0A565C9W5</accession>
<dbReference type="PROSITE" id="PS00995">
    <property type="entry name" value="TCP1_3"/>
    <property type="match status" value="1"/>
</dbReference>
<dbReference type="Gene3D" id="1.10.560.10">
    <property type="entry name" value="GroEL-like equatorial domain"/>
    <property type="match status" value="1"/>
</dbReference>
<dbReference type="AlphaFoldDB" id="A0A565C9W5"/>
<evidence type="ECO:0000313" key="3">
    <source>
        <dbReference type="Proteomes" id="UP000489600"/>
    </source>
</evidence>
<dbReference type="OrthoDB" id="768755at2759"/>
<dbReference type="Proteomes" id="UP000489600">
    <property type="component" value="Unassembled WGS sequence"/>
</dbReference>
<keyword evidence="3" id="KW-1185">Reference proteome</keyword>
<dbReference type="SUPFAM" id="SSF48592">
    <property type="entry name" value="GroEL equatorial domain-like"/>
    <property type="match status" value="1"/>
</dbReference>
<dbReference type="InterPro" id="IPR002194">
    <property type="entry name" value="Chaperonin_TCP-1_CS"/>
</dbReference>
<dbReference type="GO" id="GO:0005524">
    <property type="term" value="F:ATP binding"/>
    <property type="evidence" value="ECO:0007669"/>
    <property type="project" value="InterPro"/>
</dbReference>
<comment type="similarity">
    <text evidence="1">Belongs to the TCP-1 chaperonin family.</text>
</comment>
<protein>
    <submittedName>
        <fullName evidence="2">Uncharacterized protein</fullName>
    </submittedName>
</protein>
<comment type="caution">
    <text evidence="2">The sequence shown here is derived from an EMBL/GenBank/DDBJ whole genome shotgun (WGS) entry which is preliminary data.</text>
</comment>
<sequence length="83" mass="9122">MTEFQDREIGDGTTSVVIVAAEMLKEQNTSNIICSDLHCRSDSRIEKLVTKVENLGKVPLIYCAKTSKAIDILKAHGQSARDS</sequence>
<evidence type="ECO:0000313" key="2">
    <source>
        <dbReference type="EMBL" id="VVB10446.1"/>
    </source>
</evidence>
<organism evidence="2 3">
    <name type="scientific">Arabis nemorensis</name>
    <dbReference type="NCBI Taxonomy" id="586526"/>
    <lineage>
        <taxon>Eukaryota</taxon>
        <taxon>Viridiplantae</taxon>
        <taxon>Streptophyta</taxon>
        <taxon>Embryophyta</taxon>
        <taxon>Tracheophyta</taxon>
        <taxon>Spermatophyta</taxon>
        <taxon>Magnoliopsida</taxon>
        <taxon>eudicotyledons</taxon>
        <taxon>Gunneridae</taxon>
        <taxon>Pentapetalae</taxon>
        <taxon>rosids</taxon>
        <taxon>malvids</taxon>
        <taxon>Brassicales</taxon>
        <taxon>Brassicaceae</taxon>
        <taxon>Arabideae</taxon>
        <taxon>Arabis</taxon>
    </lineage>
</organism>
<proteinExistence type="inferred from homology"/>
<dbReference type="EMBL" id="CABITT030000007">
    <property type="protein sequence ID" value="VVB10446.1"/>
    <property type="molecule type" value="Genomic_DNA"/>
</dbReference>
<reference evidence="2" key="1">
    <citation type="submission" date="2019-07" db="EMBL/GenBank/DDBJ databases">
        <authorList>
            <person name="Dittberner H."/>
        </authorList>
    </citation>
    <scope>NUCLEOTIDE SEQUENCE [LARGE SCALE GENOMIC DNA]</scope>
</reference>
<dbReference type="GO" id="GO:0016887">
    <property type="term" value="F:ATP hydrolysis activity"/>
    <property type="evidence" value="ECO:0007669"/>
    <property type="project" value="InterPro"/>
</dbReference>
<evidence type="ECO:0000256" key="1">
    <source>
        <dbReference type="ARBA" id="ARBA00008020"/>
    </source>
</evidence>
<name>A0A565C9W5_9BRAS</name>
<dbReference type="InterPro" id="IPR027413">
    <property type="entry name" value="GROEL-like_equatorial_sf"/>
</dbReference>
<dbReference type="GO" id="GO:0051082">
    <property type="term" value="F:unfolded protein binding"/>
    <property type="evidence" value="ECO:0007669"/>
    <property type="project" value="InterPro"/>
</dbReference>